<gene>
    <name evidence="3" type="ORF">ISF6_5195</name>
</gene>
<dbReference type="AlphaFoldDB" id="A0A0K8P7N2"/>
<dbReference type="GO" id="GO:0016757">
    <property type="term" value="F:glycosyltransferase activity"/>
    <property type="evidence" value="ECO:0007669"/>
    <property type="project" value="InterPro"/>
</dbReference>
<dbReference type="CDD" id="cd03801">
    <property type="entry name" value="GT4_PimA-like"/>
    <property type="match status" value="1"/>
</dbReference>
<evidence type="ECO:0000259" key="2">
    <source>
        <dbReference type="Pfam" id="PF00534"/>
    </source>
</evidence>
<comment type="caution">
    <text evidence="3">The sequence shown here is derived from an EMBL/GenBank/DDBJ whole genome shotgun (WGS) entry which is preliminary data.</text>
</comment>
<dbReference type="PANTHER" id="PTHR46401:SF2">
    <property type="entry name" value="GLYCOSYLTRANSFERASE WBBK-RELATED"/>
    <property type="match status" value="1"/>
</dbReference>
<feature type="domain" description="Glycosyl transferase family 1" evidence="2">
    <location>
        <begin position="181"/>
        <end position="332"/>
    </location>
</feature>
<dbReference type="EMBL" id="BBYR01000083">
    <property type="protein sequence ID" value="GAP38642.1"/>
    <property type="molecule type" value="Genomic_DNA"/>
</dbReference>
<dbReference type="Gene3D" id="3.40.50.2000">
    <property type="entry name" value="Glycogen Phosphorylase B"/>
    <property type="match status" value="2"/>
</dbReference>
<evidence type="ECO:0000313" key="3">
    <source>
        <dbReference type="EMBL" id="GAP38642.1"/>
    </source>
</evidence>
<evidence type="ECO:0000313" key="4">
    <source>
        <dbReference type="Proteomes" id="UP000037660"/>
    </source>
</evidence>
<reference evidence="3 4" key="2">
    <citation type="journal article" date="2016" name="Science">
        <title>A bacterium that degrades and assimilates poly(ethylene terephthalate).</title>
        <authorList>
            <person name="Yoshida S."/>
            <person name="Hiraga K."/>
            <person name="Takehana T."/>
            <person name="Taniguchi I."/>
            <person name="Yamaji H."/>
            <person name="Maeda Y."/>
            <person name="Toyohara K."/>
            <person name="Miyamoto K."/>
            <person name="Kimura Y."/>
            <person name="Oda K."/>
        </authorList>
    </citation>
    <scope>NUCLEOTIDE SEQUENCE [LARGE SCALE GENOMIC DNA]</scope>
    <source>
        <strain evidence="4">NBRC 110686 / TISTR 2288 / 201-F6</strain>
    </source>
</reference>
<dbReference type="Proteomes" id="UP000037660">
    <property type="component" value="Unassembled WGS sequence"/>
</dbReference>
<evidence type="ECO:0000256" key="1">
    <source>
        <dbReference type="ARBA" id="ARBA00022679"/>
    </source>
</evidence>
<dbReference type="STRING" id="1547922.ISF6_5195"/>
<name>A0A0K8P7N2_PISS1</name>
<dbReference type="InterPro" id="IPR001296">
    <property type="entry name" value="Glyco_trans_1"/>
</dbReference>
<dbReference type="SUPFAM" id="SSF53756">
    <property type="entry name" value="UDP-Glycosyltransferase/glycogen phosphorylase"/>
    <property type="match status" value="1"/>
</dbReference>
<protein>
    <recommendedName>
        <fullName evidence="2">Glycosyl transferase family 1 domain-containing protein</fullName>
    </recommendedName>
</protein>
<dbReference type="RefSeq" id="WP_054022503.1">
    <property type="nucleotide sequence ID" value="NZ_BBYR01000083.1"/>
</dbReference>
<reference evidence="4" key="1">
    <citation type="submission" date="2015-07" db="EMBL/GenBank/DDBJ databases">
        <title>Discovery of a poly(ethylene terephthalate assimilation.</title>
        <authorList>
            <person name="Yoshida S."/>
            <person name="Hiraga K."/>
            <person name="Takehana T."/>
            <person name="Taniguchi I."/>
            <person name="Yamaji H."/>
            <person name="Maeda Y."/>
            <person name="Toyohara K."/>
            <person name="Miyamoto K."/>
            <person name="Kimura Y."/>
            <person name="Oda K."/>
        </authorList>
    </citation>
    <scope>NUCLEOTIDE SEQUENCE [LARGE SCALE GENOMIC DNA]</scope>
    <source>
        <strain evidence="4">NBRC 110686 / TISTR 2288 / 201-F6</strain>
    </source>
</reference>
<dbReference type="PANTHER" id="PTHR46401">
    <property type="entry name" value="GLYCOSYLTRANSFERASE WBBK-RELATED"/>
    <property type="match status" value="1"/>
</dbReference>
<keyword evidence="4" id="KW-1185">Reference proteome</keyword>
<organism evidence="3 4">
    <name type="scientific">Piscinibacter sakaiensis</name>
    <name type="common">Ideonella sakaiensis</name>
    <dbReference type="NCBI Taxonomy" id="1547922"/>
    <lineage>
        <taxon>Bacteria</taxon>
        <taxon>Pseudomonadati</taxon>
        <taxon>Pseudomonadota</taxon>
        <taxon>Betaproteobacteria</taxon>
        <taxon>Burkholderiales</taxon>
        <taxon>Sphaerotilaceae</taxon>
        <taxon>Piscinibacter</taxon>
    </lineage>
</organism>
<dbReference type="GO" id="GO:0009103">
    <property type="term" value="P:lipopolysaccharide biosynthetic process"/>
    <property type="evidence" value="ECO:0007669"/>
    <property type="project" value="TreeGrafter"/>
</dbReference>
<proteinExistence type="predicted"/>
<sequence>MTFWFFVTGLVEKSDSIAYDLLCQQRLLSELHPGAATEIVAREVRREHYPQPVTPWADYLARGVRPGPDDVVIYHYGDGWDDFEDHAQTLDCRRRIWRWHNNTPPWFFMDQADWVANTLRGYHGVLRALQRGGWLFATNSRFSSRQLQVLACGELQQCVVHPASLLLDDGAAPVPRAPPAHGPLKLLFVGRLMPHKSHGHVVDLAGMLARRLGRDVEVHLAGRAPNAEYPAYLDALAAARSGVTLTLHGEVDDAGLRALYGTCHVFVCLSQHEGFGLPVYEAMRQGLPVMAALTSAFDELLAGHPLCLPGSDLSVFAERLAQLVGDPALQQAVQRHQHGVLQQYSAHTLREQLAAMLAGGTPLAGTATEQPLRYHFDRSFDPDRQCVTRDDLQIFERLAPRAPAPARRVLQVGRWQYLEPTEFSAPRPRRIEPDLSWAFDAADDLRPGDCLFAGPHLLLPPGLYRVQLGFDAELPAGGAAAVLEADCLAAGHHLMRRQAIEVPPHGTRRAGQIEFYAELPHDIGRQTVEFRCHAPQGWPPGLRFWFKWLGLLPIQL</sequence>
<dbReference type="Pfam" id="PF00534">
    <property type="entry name" value="Glycos_transf_1"/>
    <property type="match status" value="1"/>
</dbReference>
<accession>A0A0K8P7N2</accession>
<keyword evidence="1" id="KW-0808">Transferase</keyword>
<dbReference type="OrthoDB" id="570545at2"/>